<dbReference type="EMBL" id="FUEG01000009">
    <property type="protein sequence ID" value="SJL08689.1"/>
    <property type="molecule type" value="Genomic_DNA"/>
</dbReference>
<evidence type="ECO:0000256" key="1">
    <source>
        <dbReference type="SAM" id="MobiDB-lite"/>
    </source>
</evidence>
<reference evidence="3" key="1">
    <citation type="journal article" date="2017" name="Nat. Ecol. Evol.">
        <title>Genome expansion and lineage-specific genetic innovations in the forest pathogenic fungi Armillaria.</title>
        <authorList>
            <person name="Sipos G."/>
            <person name="Prasanna A.N."/>
            <person name="Walter M.C."/>
            <person name="O'Connor E."/>
            <person name="Balint B."/>
            <person name="Krizsan K."/>
            <person name="Kiss B."/>
            <person name="Hess J."/>
            <person name="Varga T."/>
            <person name="Slot J."/>
            <person name="Riley R."/>
            <person name="Boka B."/>
            <person name="Rigling D."/>
            <person name="Barry K."/>
            <person name="Lee J."/>
            <person name="Mihaltcheva S."/>
            <person name="LaButti K."/>
            <person name="Lipzen A."/>
            <person name="Waldron R."/>
            <person name="Moloney N.M."/>
            <person name="Sperisen C."/>
            <person name="Kredics L."/>
            <person name="Vagvoelgyi C."/>
            <person name="Patrignani A."/>
            <person name="Fitzpatrick D."/>
            <person name="Nagy I."/>
            <person name="Doyle S."/>
            <person name="Anderson J.B."/>
            <person name="Grigoriev I.V."/>
            <person name="Gueldener U."/>
            <person name="Muensterkoetter M."/>
            <person name="Nagy L.G."/>
        </authorList>
    </citation>
    <scope>NUCLEOTIDE SEQUENCE [LARGE SCALE GENOMIC DNA]</scope>
    <source>
        <strain evidence="3">C18/9</strain>
    </source>
</reference>
<keyword evidence="3" id="KW-1185">Reference proteome</keyword>
<protein>
    <submittedName>
        <fullName evidence="2">Uncharacterized protein</fullName>
    </submittedName>
</protein>
<dbReference type="Proteomes" id="UP000219338">
    <property type="component" value="Unassembled WGS sequence"/>
</dbReference>
<proteinExistence type="predicted"/>
<dbReference type="AlphaFoldDB" id="A0A284RIV5"/>
<organism evidence="2 3">
    <name type="scientific">Armillaria ostoyae</name>
    <name type="common">Armillaria root rot fungus</name>
    <dbReference type="NCBI Taxonomy" id="47428"/>
    <lineage>
        <taxon>Eukaryota</taxon>
        <taxon>Fungi</taxon>
        <taxon>Dikarya</taxon>
        <taxon>Basidiomycota</taxon>
        <taxon>Agaricomycotina</taxon>
        <taxon>Agaricomycetes</taxon>
        <taxon>Agaricomycetidae</taxon>
        <taxon>Agaricales</taxon>
        <taxon>Marasmiineae</taxon>
        <taxon>Physalacriaceae</taxon>
        <taxon>Armillaria</taxon>
    </lineage>
</organism>
<name>A0A284RIV5_ARMOS</name>
<feature type="region of interest" description="Disordered" evidence="1">
    <location>
        <begin position="330"/>
        <end position="355"/>
    </location>
</feature>
<evidence type="ECO:0000313" key="2">
    <source>
        <dbReference type="EMBL" id="SJL08689.1"/>
    </source>
</evidence>
<gene>
    <name evidence="2" type="ORF">ARMOST_12058</name>
</gene>
<accession>A0A284RIV5</accession>
<evidence type="ECO:0000313" key="3">
    <source>
        <dbReference type="Proteomes" id="UP000219338"/>
    </source>
</evidence>
<sequence length="363" mass="40351">MSIKAVADTLSHLLERGRRGHHTEGTDLQKIFNGGQDDHGQAECMRVLGMFLSGGVLISSKKEDPRRAPFSLKPSSEQVDGQWPEDLRIKTGTHTLSPVGICRQKRYGQREVEDFCGYKSAQSEVLVELPRQQGSSIWLQKIRLSCRGHDASAQVMMEAMVTRSTLPIQSSPQRAGELFIKGQRTVPRVADEGISFTTMGREQGQKNSPDTLHLRPLATASLQVLQLLLHQYAASKHETYLFFFRMTKDLDLIMTTLLDLAPTLLDLMPTLLDPIPRPYAYLPPTSLALQSGLQRRDCKWLTCAAPDVAYGLTPPSSCQSLPVRLVHPSRESQCQQETTNTRHRQGAPSQPFPAGSIGILVRC</sequence>